<reference evidence="2" key="1">
    <citation type="submission" date="2010-06" db="EMBL/GenBank/DDBJ databases">
        <title>Complete genome sequence of Helicobacter pylori strain Cuz20.</title>
        <authorList>
            <person name="Kersulyte D."/>
            <person name="Herrera P."/>
            <person name="Gilman R.H."/>
            <person name="Berg D.E."/>
        </authorList>
    </citation>
    <scope>NUCLEOTIDE SEQUENCE [LARGE SCALE GENOMIC DNA]</scope>
    <source>
        <strain evidence="2">Cuz20</strain>
    </source>
</reference>
<sequence>MTKTKESGKHLDAKNTHAEVKCLNKNINTPFISYKHTSNSASVFSLT</sequence>
<protein>
    <submittedName>
        <fullName evidence="1">Uncharacterized protein</fullName>
    </submittedName>
</protein>
<dbReference type="Proteomes" id="UP000006864">
    <property type="component" value="Chromosome"/>
</dbReference>
<dbReference type="AlphaFoldDB" id="A0AB32X8C0"/>
<dbReference type="KEGG" id="hpu:HPCU_03730"/>
<gene>
    <name evidence="1" type="ordered locus">HPCU_03730</name>
</gene>
<evidence type="ECO:0000313" key="1">
    <source>
        <dbReference type="EMBL" id="ADO03908.1"/>
    </source>
</evidence>
<evidence type="ECO:0000313" key="2">
    <source>
        <dbReference type="Proteomes" id="UP000006864"/>
    </source>
</evidence>
<proteinExistence type="predicted"/>
<accession>A0AB32X8C0</accession>
<organism evidence="1 2">
    <name type="scientific">Helicobacter pylori (strain Cuz20)</name>
    <dbReference type="NCBI Taxonomy" id="765964"/>
    <lineage>
        <taxon>Bacteria</taxon>
        <taxon>Pseudomonadati</taxon>
        <taxon>Campylobacterota</taxon>
        <taxon>Epsilonproteobacteria</taxon>
        <taxon>Campylobacterales</taxon>
        <taxon>Helicobacteraceae</taxon>
        <taxon>Helicobacter</taxon>
    </lineage>
</organism>
<name>A0AB32X8C0_HELPC</name>
<dbReference type="EMBL" id="CP002076">
    <property type="protein sequence ID" value="ADO03908.1"/>
    <property type="molecule type" value="Genomic_DNA"/>
</dbReference>